<dbReference type="AlphaFoldDB" id="A0AAW2YU61"/>
<dbReference type="Gene3D" id="1.10.10.10">
    <property type="entry name" value="Winged helix-like DNA-binding domain superfamily/Winged helix DNA-binding domain"/>
    <property type="match status" value="1"/>
</dbReference>
<evidence type="ECO:0000256" key="5">
    <source>
        <dbReference type="ARBA" id="ARBA00022670"/>
    </source>
</evidence>
<gene>
    <name evidence="12" type="ORF">AKO1_013632</name>
</gene>
<dbReference type="InterPro" id="IPR036005">
    <property type="entry name" value="Creatinase/aminopeptidase-like"/>
</dbReference>
<dbReference type="InterPro" id="IPR018349">
    <property type="entry name" value="Pept_M24A_MAP2_BS"/>
</dbReference>
<evidence type="ECO:0000256" key="7">
    <source>
        <dbReference type="ARBA" id="ARBA00022801"/>
    </source>
</evidence>
<comment type="cofactor">
    <cofactor evidence="2">
        <name>Mn(2+)</name>
        <dbReference type="ChEBI" id="CHEBI:29035"/>
    </cofactor>
</comment>
<dbReference type="PANTHER" id="PTHR45777">
    <property type="entry name" value="METHIONINE AMINOPEPTIDASE 2"/>
    <property type="match status" value="1"/>
</dbReference>
<feature type="binding site" evidence="8">
    <location>
        <position position="262"/>
    </location>
    <ligand>
        <name>substrate</name>
    </ligand>
</feature>
<dbReference type="SUPFAM" id="SSF55920">
    <property type="entry name" value="Creatinase/aminopeptidase"/>
    <property type="match status" value="1"/>
</dbReference>
<keyword evidence="7 8" id="KW-0378">Hydrolase</keyword>
<evidence type="ECO:0000313" key="13">
    <source>
        <dbReference type="Proteomes" id="UP001431209"/>
    </source>
</evidence>
<dbReference type="GO" id="GO:0004239">
    <property type="term" value="F:initiator methionyl aminopeptidase activity"/>
    <property type="evidence" value="ECO:0007669"/>
    <property type="project" value="UniProtKB-UniRule"/>
</dbReference>
<dbReference type="PRINTS" id="PR00599">
    <property type="entry name" value="MAPEPTIDASE"/>
</dbReference>
<organism evidence="12 13">
    <name type="scientific">Acrasis kona</name>
    <dbReference type="NCBI Taxonomy" id="1008807"/>
    <lineage>
        <taxon>Eukaryota</taxon>
        <taxon>Discoba</taxon>
        <taxon>Heterolobosea</taxon>
        <taxon>Tetramitia</taxon>
        <taxon>Eutetramitia</taxon>
        <taxon>Acrasidae</taxon>
        <taxon>Acrasis</taxon>
    </lineage>
</organism>
<dbReference type="GO" id="GO:0005737">
    <property type="term" value="C:cytoplasm"/>
    <property type="evidence" value="ECO:0007669"/>
    <property type="project" value="UniProtKB-SubCell"/>
</dbReference>
<dbReference type="Proteomes" id="UP001431209">
    <property type="component" value="Unassembled WGS sequence"/>
</dbReference>
<evidence type="ECO:0000256" key="4">
    <source>
        <dbReference type="ARBA" id="ARBA00022438"/>
    </source>
</evidence>
<evidence type="ECO:0000256" key="6">
    <source>
        <dbReference type="ARBA" id="ARBA00022723"/>
    </source>
</evidence>
<dbReference type="InterPro" id="IPR036388">
    <property type="entry name" value="WH-like_DNA-bd_sf"/>
</dbReference>
<evidence type="ECO:0000256" key="8">
    <source>
        <dbReference type="HAMAP-Rule" id="MF_03175"/>
    </source>
</evidence>
<dbReference type="Pfam" id="PF00557">
    <property type="entry name" value="Peptidase_M24"/>
    <property type="match status" value="1"/>
</dbReference>
<feature type="binding site" evidence="8">
    <location>
        <position position="287"/>
    </location>
    <ligand>
        <name>a divalent metal cation</name>
        <dbReference type="ChEBI" id="CHEBI:60240"/>
        <label>2</label>
        <note>catalytic</note>
    </ligand>
</feature>
<dbReference type="NCBIfam" id="TIGR00501">
    <property type="entry name" value="met_pdase_II"/>
    <property type="match status" value="1"/>
</dbReference>
<protein>
    <recommendedName>
        <fullName evidence="8">Methionine aminopeptidase 2</fullName>
        <shortName evidence="8">MAP 2</shortName>
        <shortName evidence="8">MetAP 2</shortName>
        <ecNumber evidence="8">3.4.11.18</ecNumber>
    </recommendedName>
    <alternativeName>
        <fullName evidence="8">Peptidase M</fullName>
    </alternativeName>
</protein>
<keyword evidence="10" id="KW-0175">Coiled coil</keyword>
<feature type="binding site" evidence="8">
    <location>
        <position position="386"/>
    </location>
    <ligand>
        <name>a divalent metal cation</name>
        <dbReference type="ChEBI" id="CHEBI:60240"/>
        <label>2</label>
        <note>catalytic</note>
    </ligand>
</feature>
<dbReference type="InterPro" id="IPR050247">
    <property type="entry name" value="Met_Aminopeptidase_Type2"/>
</dbReference>
<keyword evidence="8" id="KW-0963">Cytoplasm</keyword>
<evidence type="ECO:0000259" key="11">
    <source>
        <dbReference type="Pfam" id="PF00557"/>
    </source>
</evidence>
<dbReference type="PROSITE" id="PS01202">
    <property type="entry name" value="MAP_2"/>
    <property type="match status" value="1"/>
</dbReference>
<sequence>MCDINDNGVEEEWEDDVEWSNKAEMDDLIAKSKQCKQWPKSQTAPEPTVPVSVLFPNRNFPEGQICDYTTSRRNDKEAQSREEEFEKELVDARKAAEVHRQARQWTRSWVKPGMNLQYICESMENKVRELLQSDGLEGGLAFPTGCSINEIIAHYTPNPGEERVLQENDVLKLDLGVHVNGRIIDSAFTMCFNPVFQPLLDAVRDSTEAGVRIAGVDVRICEIGEAVQEVMESSEIEIGGTTSSIKCVSDLCGHNICQYKIHGNKRVPIIKNNVKEKMEEGEFFAIETFGSTGPGYCMDMDGCSHFMRNYEAPPKVDPSVLNRSDLKVIDVIQRNFGTLAFCPRYVERIDSNLKYQKTINKLVHLGLLNDYPPLTDVDGSFTSQFEHTIAIRPTCKEVLSRGDDY</sequence>
<dbReference type="CDD" id="cd01088">
    <property type="entry name" value="MetAP2"/>
    <property type="match status" value="1"/>
</dbReference>
<evidence type="ECO:0000256" key="3">
    <source>
        <dbReference type="ARBA" id="ARBA00001954"/>
    </source>
</evidence>
<dbReference type="GO" id="GO:0006508">
    <property type="term" value="P:proteolysis"/>
    <property type="evidence" value="ECO:0007669"/>
    <property type="project" value="UniProtKB-KW"/>
</dbReference>
<evidence type="ECO:0000256" key="10">
    <source>
        <dbReference type="SAM" id="Coils"/>
    </source>
</evidence>
<comment type="caution">
    <text evidence="12">The sequence shown here is derived from an EMBL/GenBank/DDBJ whole genome shotgun (WGS) entry which is preliminary data.</text>
</comment>
<dbReference type="GO" id="GO:0070006">
    <property type="term" value="F:metalloaminopeptidase activity"/>
    <property type="evidence" value="ECO:0007669"/>
    <property type="project" value="UniProtKB-UniRule"/>
</dbReference>
<proteinExistence type="inferred from homology"/>
<feature type="coiled-coil region" evidence="10">
    <location>
        <begin position="75"/>
        <end position="102"/>
    </location>
</feature>
<keyword evidence="13" id="KW-1185">Reference proteome</keyword>
<evidence type="ECO:0000256" key="9">
    <source>
        <dbReference type="RuleBase" id="RU003653"/>
    </source>
</evidence>
<comment type="cofactor">
    <cofactor evidence="8">
        <name>Co(2+)</name>
        <dbReference type="ChEBI" id="CHEBI:48828"/>
    </cofactor>
    <cofactor evidence="8">
        <name>Zn(2+)</name>
        <dbReference type="ChEBI" id="CHEBI:29105"/>
    </cofactor>
    <cofactor evidence="8">
        <name>Mn(2+)</name>
        <dbReference type="ChEBI" id="CHEBI:29035"/>
    </cofactor>
    <cofactor evidence="8">
        <name>Fe(2+)</name>
        <dbReference type="ChEBI" id="CHEBI:29033"/>
    </cofactor>
    <text evidence="8">Binds 2 divalent metal cations per subunit. Has a high-affinity and a low affinity metal-binding site. The true nature of the physiological cofactor is under debate. The enzyme is active with cobalt, zinc, manganese or divalent iron ions. Most likely, methionine aminopeptidases function as mononuclear Fe(2+)-metalloproteases under physiological conditions, and the catalytically relevant metal-binding site has been assigned to the histidine-containing high-affinity site.</text>
</comment>
<comment type="catalytic activity">
    <reaction evidence="1 8 9">
        <text>Release of N-terminal amino acids, preferentially methionine, from peptides and arylamides.</text>
        <dbReference type="EC" id="3.4.11.18"/>
    </reaction>
</comment>
<comment type="subcellular location">
    <subcellularLocation>
        <location evidence="8">Cytoplasm</location>
    </subcellularLocation>
</comment>
<accession>A0AAW2YU61</accession>
<keyword evidence="4 8" id="KW-0031">Aminopeptidase</keyword>
<dbReference type="InterPro" id="IPR036390">
    <property type="entry name" value="WH_DNA-bd_sf"/>
</dbReference>
<dbReference type="HAMAP" id="MF_03175">
    <property type="entry name" value="MetAP_2_euk"/>
    <property type="match status" value="1"/>
</dbReference>
<keyword evidence="5 8" id="KW-0645">Protease</keyword>
<feature type="domain" description="Peptidase M24" evidence="11">
    <location>
        <begin position="93"/>
        <end position="288"/>
    </location>
</feature>
<dbReference type="GO" id="GO:0046872">
    <property type="term" value="F:metal ion binding"/>
    <property type="evidence" value="ECO:0007669"/>
    <property type="project" value="UniProtKB-UniRule"/>
</dbReference>
<keyword evidence="6 8" id="KW-0479">Metal-binding</keyword>
<reference evidence="12 13" key="1">
    <citation type="submission" date="2024-03" db="EMBL/GenBank/DDBJ databases">
        <title>The Acrasis kona genome and developmental transcriptomes reveal deep origins of eukaryotic multicellular pathways.</title>
        <authorList>
            <person name="Sheikh S."/>
            <person name="Fu C.-J."/>
            <person name="Brown M.W."/>
            <person name="Baldauf S.L."/>
        </authorList>
    </citation>
    <scope>NUCLEOTIDE SEQUENCE [LARGE SCALE GENOMIC DNA]</scope>
    <source>
        <strain evidence="12 13">ATCC MYA-3509</strain>
    </source>
</reference>
<comment type="similarity">
    <text evidence="8">Belongs to the peptidase M24A family. Methionine aminopeptidase eukaryotic type 2 subfamily.</text>
</comment>
<comment type="function">
    <text evidence="8 9">Cotranslationally removes the N-terminal methionine from nascent proteins. The N-terminal methionine is often cleaved when the second residue in the primary sequence is small and uncharged (Met-Ala-, Cys, Gly, Pro, Ser, Thr, or Val).</text>
</comment>
<dbReference type="EC" id="3.4.11.18" evidence="8"/>
<evidence type="ECO:0000256" key="1">
    <source>
        <dbReference type="ARBA" id="ARBA00000294"/>
    </source>
</evidence>
<feature type="binding site" evidence="8">
    <location>
        <position position="386"/>
    </location>
    <ligand>
        <name>a divalent metal cation</name>
        <dbReference type="ChEBI" id="CHEBI:60240"/>
        <label>1</label>
    </ligand>
</feature>
<feature type="binding site" evidence="8">
    <location>
        <position position="254"/>
    </location>
    <ligand>
        <name>a divalent metal cation</name>
        <dbReference type="ChEBI" id="CHEBI:60240"/>
        <label>2</label>
        <note>catalytic</note>
    </ligand>
</feature>
<feature type="binding site" evidence="8">
    <location>
        <position position="154"/>
    </location>
    <ligand>
        <name>substrate</name>
    </ligand>
</feature>
<feature type="binding site" evidence="8">
    <location>
        <position position="185"/>
    </location>
    <ligand>
        <name>a divalent metal cation</name>
        <dbReference type="ChEBI" id="CHEBI:60240"/>
        <label>2</label>
        <note>catalytic</note>
    </ligand>
</feature>
<dbReference type="InterPro" id="IPR002468">
    <property type="entry name" value="Pept_M24A_MAP2"/>
</dbReference>
<evidence type="ECO:0000256" key="2">
    <source>
        <dbReference type="ARBA" id="ARBA00001936"/>
    </source>
</evidence>
<dbReference type="InterPro" id="IPR000994">
    <property type="entry name" value="Pept_M24"/>
</dbReference>
<name>A0AAW2YU61_9EUKA</name>
<dbReference type="Gene3D" id="3.90.230.10">
    <property type="entry name" value="Creatinase/methionine aminopeptidase superfamily"/>
    <property type="match status" value="1"/>
</dbReference>
<dbReference type="SUPFAM" id="SSF46785">
    <property type="entry name" value="Winged helix' DNA-binding domain"/>
    <property type="match status" value="1"/>
</dbReference>
<feature type="binding site" evidence="8">
    <location>
        <position position="185"/>
    </location>
    <ligand>
        <name>a divalent metal cation</name>
        <dbReference type="ChEBI" id="CHEBI:60240"/>
        <label>1</label>
    </ligand>
</feature>
<comment type="cofactor">
    <cofactor evidence="3">
        <name>Fe(2+)</name>
        <dbReference type="ChEBI" id="CHEBI:29033"/>
    </cofactor>
</comment>
<feature type="binding site" evidence="8">
    <location>
        <position position="174"/>
    </location>
    <ligand>
        <name>a divalent metal cation</name>
        <dbReference type="ChEBI" id="CHEBI:60240"/>
        <label>1</label>
    </ligand>
</feature>
<dbReference type="InterPro" id="IPR001714">
    <property type="entry name" value="Pept_M24_MAP"/>
</dbReference>
<dbReference type="EMBL" id="JAOPGA020000708">
    <property type="protein sequence ID" value="KAL0480962.1"/>
    <property type="molecule type" value="Genomic_DNA"/>
</dbReference>
<evidence type="ECO:0000313" key="12">
    <source>
        <dbReference type="EMBL" id="KAL0480962.1"/>
    </source>
</evidence>
<dbReference type="PANTHER" id="PTHR45777:SF2">
    <property type="entry name" value="METHIONINE AMINOPEPTIDASE 2"/>
    <property type="match status" value="1"/>
</dbReference>